<comment type="subunit">
    <text evidence="3">Homodimer.</text>
</comment>
<dbReference type="Pfam" id="PF02580">
    <property type="entry name" value="Tyr_Deacylase"/>
    <property type="match status" value="1"/>
</dbReference>
<sequence length="146" mass="15506">MIGLLQRVSEAEVRIDGERVGAIGAGLLVLVGVQPQDSEASAQRLLDRLLTYRVFVDEAGRMNRALRDTGGGLLLVPQFTLAADTRSGTRAGFSTAAAPAHAHALFVHLAERARAAHGDVACGRFGADMKVALVNDGPVTFWLESR</sequence>
<dbReference type="NCBIfam" id="TIGR00256">
    <property type="entry name" value="D-aminoacyl-tRNA deacylase"/>
    <property type="match status" value="1"/>
</dbReference>
<organism evidence="4 5">
    <name type="scientific">Solimonas terrae</name>
    <dbReference type="NCBI Taxonomy" id="1396819"/>
    <lineage>
        <taxon>Bacteria</taxon>
        <taxon>Pseudomonadati</taxon>
        <taxon>Pseudomonadota</taxon>
        <taxon>Gammaproteobacteria</taxon>
        <taxon>Nevskiales</taxon>
        <taxon>Nevskiaceae</taxon>
        <taxon>Solimonas</taxon>
    </lineage>
</organism>
<comment type="subcellular location">
    <subcellularLocation>
        <location evidence="3">Cytoplasm</location>
    </subcellularLocation>
</comment>
<accession>A0A6M2BV68</accession>
<dbReference type="FunFam" id="3.50.80.10:FF:000001">
    <property type="entry name" value="D-aminoacyl-tRNA deacylase"/>
    <property type="match status" value="1"/>
</dbReference>
<dbReference type="Proteomes" id="UP000472676">
    <property type="component" value="Unassembled WGS sequence"/>
</dbReference>
<comment type="caution">
    <text evidence="4">The sequence shown here is derived from an EMBL/GenBank/DDBJ whole genome shotgun (WGS) entry which is preliminary data.</text>
</comment>
<dbReference type="PANTHER" id="PTHR10472">
    <property type="entry name" value="D-TYROSYL-TRNA TYR DEACYLASE"/>
    <property type="match status" value="1"/>
</dbReference>
<evidence type="ECO:0000313" key="5">
    <source>
        <dbReference type="Proteomes" id="UP000472676"/>
    </source>
</evidence>
<dbReference type="GO" id="GO:0019478">
    <property type="term" value="P:D-amino acid catabolic process"/>
    <property type="evidence" value="ECO:0007669"/>
    <property type="project" value="UniProtKB-UniRule"/>
</dbReference>
<name>A0A6M2BV68_9GAMM</name>
<dbReference type="Gene3D" id="3.50.80.10">
    <property type="entry name" value="D-tyrosyl-tRNA(Tyr) deacylase"/>
    <property type="match status" value="1"/>
</dbReference>
<evidence type="ECO:0000256" key="1">
    <source>
        <dbReference type="ARBA" id="ARBA00009673"/>
    </source>
</evidence>
<dbReference type="EC" id="3.1.1.96" evidence="3"/>
<gene>
    <name evidence="3" type="primary">dtd</name>
    <name evidence="4" type="ORF">G7Y85_17340</name>
</gene>
<dbReference type="HAMAP" id="MF_00518">
    <property type="entry name" value="Deacylase_Dtd"/>
    <property type="match status" value="1"/>
</dbReference>
<dbReference type="EMBL" id="JAAMOW010000009">
    <property type="protein sequence ID" value="NGY06542.1"/>
    <property type="molecule type" value="Genomic_DNA"/>
</dbReference>
<dbReference type="EC" id="3.1.1.-" evidence="3"/>
<dbReference type="RefSeq" id="WP_166260279.1">
    <property type="nucleotide sequence ID" value="NZ_JAAMOW010000009.1"/>
</dbReference>
<keyword evidence="5" id="KW-1185">Reference proteome</keyword>
<proteinExistence type="inferred from homology"/>
<evidence type="ECO:0000256" key="2">
    <source>
        <dbReference type="ARBA" id="ARBA00022801"/>
    </source>
</evidence>
<dbReference type="GO" id="GO:0106026">
    <property type="term" value="F:Gly-tRNA(Ala) deacylase activity"/>
    <property type="evidence" value="ECO:0007669"/>
    <property type="project" value="UniProtKB-UniRule"/>
</dbReference>
<dbReference type="InterPro" id="IPR023509">
    <property type="entry name" value="DTD-like_sf"/>
</dbReference>
<keyword evidence="2 3" id="KW-0378">Hydrolase</keyword>
<feature type="short sequence motif" description="Gly-cisPro motif, important for rejection of L-amino acids" evidence="3">
    <location>
        <begin position="137"/>
        <end position="138"/>
    </location>
</feature>
<comment type="catalytic activity">
    <reaction evidence="3">
        <text>a D-aminoacyl-tRNA + H2O = a tRNA + a D-alpha-amino acid + H(+)</text>
        <dbReference type="Rhea" id="RHEA:13953"/>
        <dbReference type="Rhea" id="RHEA-COMP:10123"/>
        <dbReference type="Rhea" id="RHEA-COMP:10124"/>
        <dbReference type="ChEBI" id="CHEBI:15377"/>
        <dbReference type="ChEBI" id="CHEBI:15378"/>
        <dbReference type="ChEBI" id="CHEBI:59871"/>
        <dbReference type="ChEBI" id="CHEBI:78442"/>
        <dbReference type="ChEBI" id="CHEBI:79333"/>
        <dbReference type="EC" id="3.1.1.96"/>
    </reaction>
</comment>
<dbReference type="GO" id="GO:0043908">
    <property type="term" value="F:Ser(Gly)-tRNA(Ala) hydrolase activity"/>
    <property type="evidence" value="ECO:0007669"/>
    <property type="project" value="UniProtKB-UniRule"/>
</dbReference>
<protein>
    <recommendedName>
        <fullName evidence="3">D-aminoacyl-tRNA deacylase</fullName>
        <shortName evidence="3">DTD</shortName>
        <ecNumber evidence="3">3.1.1.96</ecNumber>
    </recommendedName>
    <alternativeName>
        <fullName evidence="3">Gly-tRNA(Ala) deacylase</fullName>
        <ecNumber evidence="3">3.1.1.-</ecNumber>
    </alternativeName>
</protein>
<keyword evidence="3" id="KW-0963">Cytoplasm</keyword>
<evidence type="ECO:0000313" key="4">
    <source>
        <dbReference type="EMBL" id="NGY06542.1"/>
    </source>
</evidence>
<evidence type="ECO:0000256" key="3">
    <source>
        <dbReference type="HAMAP-Rule" id="MF_00518"/>
    </source>
</evidence>
<dbReference type="GO" id="GO:0000049">
    <property type="term" value="F:tRNA binding"/>
    <property type="evidence" value="ECO:0007669"/>
    <property type="project" value="UniProtKB-UniRule"/>
</dbReference>
<comment type="catalytic activity">
    <reaction evidence="3">
        <text>glycyl-tRNA(Ala) + H2O = tRNA(Ala) + glycine + H(+)</text>
        <dbReference type="Rhea" id="RHEA:53744"/>
        <dbReference type="Rhea" id="RHEA-COMP:9657"/>
        <dbReference type="Rhea" id="RHEA-COMP:13640"/>
        <dbReference type="ChEBI" id="CHEBI:15377"/>
        <dbReference type="ChEBI" id="CHEBI:15378"/>
        <dbReference type="ChEBI" id="CHEBI:57305"/>
        <dbReference type="ChEBI" id="CHEBI:78442"/>
        <dbReference type="ChEBI" id="CHEBI:78522"/>
    </reaction>
</comment>
<comment type="domain">
    <text evidence="3">A Gly-cisPro motif from one monomer fits into the active site of the other monomer to allow specific chiral rejection of L-amino acids.</text>
</comment>
<dbReference type="GO" id="GO:0005737">
    <property type="term" value="C:cytoplasm"/>
    <property type="evidence" value="ECO:0007669"/>
    <property type="project" value="UniProtKB-SubCell"/>
</dbReference>
<comment type="similarity">
    <text evidence="1 3">Belongs to the DTD family.</text>
</comment>
<comment type="function">
    <text evidence="3">An aminoacyl-tRNA editing enzyme that deacylates mischarged D-aminoacyl-tRNAs. Also deacylates mischarged glycyl-tRNA(Ala), protecting cells against glycine mischarging by AlaRS. Acts via tRNA-based rather than protein-based catalysis; rejects L-amino acids rather than detecting D-amino acids in the active site. By recycling D-aminoacyl-tRNA to D-amino acids and free tRNA molecules, this enzyme counteracts the toxicity associated with the formation of D-aminoacyl-tRNA entities in vivo and helps enforce protein L-homochirality.</text>
</comment>
<dbReference type="SUPFAM" id="SSF69500">
    <property type="entry name" value="DTD-like"/>
    <property type="match status" value="1"/>
</dbReference>
<keyword evidence="3" id="KW-0694">RNA-binding</keyword>
<dbReference type="InterPro" id="IPR003732">
    <property type="entry name" value="Daa-tRNA_deacyls_DTD"/>
</dbReference>
<keyword evidence="3" id="KW-0820">tRNA-binding</keyword>
<dbReference type="PANTHER" id="PTHR10472:SF5">
    <property type="entry name" value="D-AMINOACYL-TRNA DEACYLASE 1"/>
    <property type="match status" value="1"/>
</dbReference>
<dbReference type="GO" id="GO:0051500">
    <property type="term" value="F:D-tyrosyl-tRNA(Tyr) deacylase activity"/>
    <property type="evidence" value="ECO:0007669"/>
    <property type="project" value="TreeGrafter"/>
</dbReference>
<dbReference type="AlphaFoldDB" id="A0A6M2BV68"/>
<reference evidence="4 5" key="1">
    <citation type="journal article" date="2014" name="Int. J. Syst. Evol. Microbiol.">
        <title>Solimonas terrae sp. nov., isolated from soil.</title>
        <authorList>
            <person name="Kim S.J."/>
            <person name="Moon J.Y."/>
            <person name="Weon H.Y."/>
            <person name="Ahn J.H."/>
            <person name="Chen W.M."/>
            <person name="Kwon S.W."/>
        </authorList>
    </citation>
    <scope>NUCLEOTIDE SEQUENCE [LARGE SCALE GENOMIC DNA]</scope>
    <source>
        <strain evidence="4 5">KIS83-12</strain>
    </source>
</reference>